<sequence>MKITIKDIAKETGLSTATVSKYLNNIKIQENNRKLIEDAIQRLGYHPNRSAQMLRSKKTRTIGVLISDLGNYFWGPVIGTVSHYFTSRQYTVITCSYNFDKEREKAVIQDIISQNFEGLVMLPFDNQDYYYHLLQEAGIPVVVLDQLPVMRQKYPVDCVLSDNHGGSALLAEHLFQNGHRNIYILNHSKYSYTIETRVQTVLDIYRQHGIKLSQSPSDDAPIIFSETQSVIFQNKQRLQKILESDSPPTAIFFTNYLAAMGGLSAINSVSLNVPDDISLVCFDYDPLFRAMHTSMTCVAQDLTSIGNTACEILLRRICGDYSNFPCTEFVNVQFHSGKSVRNLYAGQKTLHHKTSKPVSTP</sequence>
<evidence type="ECO:0000256" key="3">
    <source>
        <dbReference type="ARBA" id="ARBA00023163"/>
    </source>
</evidence>
<dbReference type="RefSeq" id="WP_257465105.1">
    <property type="nucleotide sequence ID" value="NZ_BAABXP010000002.1"/>
</dbReference>
<keyword evidence="6" id="KW-1185">Reference proteome</keyword>
<dbReference type="SUPFAM" id="SSF53822">
    <property type="entry name" value="Periplasmic binding protein-like I"/>
    <property type="match status" value="1"/>
</dbReference>
<protein>
    <submittedName>
        <fullName evidence="5">DNA-binding LacI/PurR family transcriptional regulator</fullName>
    </submittedName>
</protein>
<evidence type="ECO:0000313" key="6">
    <source>
        <dbReference type="Proteomes" id="UP001549106"/>
    </source>
</evidence>
<dbReference type="Pfam" id="PF00356">
    <property type="entry name" value="LacI"/>
    <property type="match status" value="1"/>
</dbReference>
<gene>
    <name evidence="5" type="ORF">ABID24_002647</name>
</gene>
<feature type="domain" description="HTH lacI-type" evidence="4">
    <location>
        <begin position="3"/>
        <end position="56"/>
    </location>
</feature>
<dbReference type="CDD" id="cd01392">
    <property type="entry name" value="HTH_LacI"/>
    <property type="match status" value="1"/>
</dbReference>
<dbReference type="GO" id="GO:0003677">
    <property type="term" value="F:DNA binding"/>
    <property type="evidence" value="ECO:0007669"/>
    <property type="project" value="UniProtKB-KW"/>
</dbReference>
<keyword evidence="1" id="KW-0805">Transcription regulation</keyword>
<dbReference type="Gene3D" id="1.10.260.40">
    <property type="entry name" value="lambda repressor-like DNA-binding domains"/>
    <property type="match status" value="1"/>
</dbReference>
<dbReference type="EMBL" id="JBEPMJ010000021">
    <property type="protein sequence ID" value="MET3751388.1"/>
    <property type="molecule type" value="Genomic_DNA"/>
</dbReference>
<dbReference type="CDD" id="cd06267">
    <property type="entry name" value="PBP1_LacI_sugar_binding-like"/>
    <property type="match status" value="1"/>
</dbReference>
<keyword evidence="2 5" id="KW-0238">DNA-binding</keyword>
<dbReference type="SMART" id="SM00354">
    <property type="entry name" value="HTH_LACI"/>
    <property type="match status" value="1"/>
</dbReference>
<evidence type="ECO:0000313" key="5">
    <source>
        <dbReference type="EMBL" id="MET3751388.1"/>
    </source>
</evidence>
<dbReference type="PANTHER" id="PTHR30146">
    <property type="entry name" value="LACI-RELATED TRANSCRIPTIONAL REPRESSOR"/>
    <property type="match status" value="1"/>
</dbReference>
<dbReference type="Proteomes" id="UP001549106">
    <property type="component" value="Unassembled WGS sequence"/>
</dbReference>
<organism evidence="5 6">
    <name type="scientific">Blautia caecimuris</name>
    <dbReference type="NCBI Taxonomy" id="1796615"/>
    <lineage>
        <taxon>Bacteria</taxon>
        <taxon>Bacillati</taxon>
        <taxon>Bacillota</taxon>
        <taxon>Clostridia</taxon>
        <taxon>Lachnospirales</taxon>
        <taxon>Lachnospiraceae</taxon>
        <taxon>Blautia</taxon>
    </lineage>
</organism>
<proteinExistence type="predicted"/>
<dbReference type="InterPro" id="IPR010982">
    <property type="entry name" value="Lambda_DNA-bd_dom_sf"/>
</dbReference>
<accession>A0ABV2M4J0</accession>
<dbReference type="InterPro" id="IPR028082">
    <property type="entry name" value="Peripla_BP_I"/>
</dbReference>
<dbReference type="InterPro" id="IPR000843">
    <property type="entry name" value="HTH_LacI"/>
</dbReference>
<name>A0ABV2M4J0_9FIRM</name>
<dbReference type="Pfam" id="PF13377">
    <property type="entry name" value="Peripla_BP_3"/>
    <property type="match status" value="1"/>
</dbReference>
<reference evidence="5 6" key="1">
    <citation type="submission" date="2024-06" db="EMBL/GenBank/DDBJ databases">
        <title>Genomic Encyclopedia of Type Strains, Phase IV (KMG-IV): sequencing the most valuable type-strain genomes for metagenomic binning, comparative biology and taxonomic classification.</title>
        <authorList>
            <person name="Goeker M."/>
        </authorList>
    </citation>
    <scope>NUCLEOTIDE SEQUENCE [LARGE SCALE GENOMIC DNA]</scope>
    <source>
        <strain evidence="5 6">DSM 29492</strain>
    </source>
</reference>
<evidence type="ECO:0000256" key="2">
    <source>
        <dbReference type="ARBA" id="ARBA00023125"/>
    </source>
</evidence>
<dbReference type="PANTHER" id="PTHR30146:SF109">
    <property type="entry name" value="HTH-TYPE TRANSCRIPTIONAL REGULATOR GALS"/>
    <property type="match status" value="1"/>
</dbReference>
<dbReference type="PROSITE" id="PS50932">
    <property type="entry name" value="HTH_LACI_2"/>
    <property type="match status" value="1"/>
</dbReference>
<keyword evidence="3" id="KW-0804">Transcription</keyword>
<dbReference type="Gene3D" id="3.40.50.2300">
    <property type="match status" value="2"/>
</dbReference>
<evidence type="ECO:0000259" key="4">
    <source>
        <dbReference type="PROSITE" id="PS50932"/>
    </source>
</evidence>
<dbReference type="SUPFAM" id="SSF47413">
    <property type="entry name" value="lambda repressor-like DNA-binding domains"/>
    <property type="match status" value="1"/>
</dbReference>
<comment type="caution">
    <text evidence="5">The sequence shown here is derived from an EMBL/GenBank/DDBJ whole genome shotgun (WGS) entry which is preliminary data.</text>
</comment>
<dbReference type="InterPro" id="IPR046335">
    <property type="entry name" value="LacI/GalR-like_sensor"/>
</dbReference>
<evidence type="ECO:0000256" key="1">
    <source>
        <dbReference type="ARBA" id="ARBA00023015"/>
    </source>
</evidence>